<keyword evidence="1" id="KW-1133">Transmembrane helix</keyword>
<keyword evidence="5" id="KW-1185">Reference proteome</keyword>
<dbReference type="AlphaFoldDB" id="A0A512JC05"/>
<protein>
    <submittedName>
        <fullName evidence="2">Uncharacterized protein</fullName>
    </submittedName>
</protein>
<gene>
    <name evidence="3" type="ORF">GCM10007888_44270</name>
    <name evidence="2" type="ORF">MOX02_55180</name>
</gene>
<dbReference type="Proteomes" id="UP001156856">
    <property type="component" value="Unassembled WGS sequence"/>
</dbReference>
<keyword evidence="1" id="KW-0812">Transmembrane</keyword>
<keyword evidence="1" id="KW-0472">Membrane</keyword>
<reference evidence="3" key="4">
    <citation type="submission" date="2023-01" db="EMBL/GenBank/DDBJ databases">
        <title>Draft genome sequence of Methylobacterium oxalidis strain NBRC 107715.</title>
        <authorList>
            <person name="Sun Q."/>
            <person name="Mori K."/>
        </authorList>
    </citation>
    <scope>NUCLEOTIDE SEQUENCE</scope>
    <source>
        <strain evidence="3">NBRC 107715</strain>
    </source>
</reference>
<dbReference type="EMBL" id="BSPK01000090">
    <property type="protein sequence ID" value="GLS66045.1"/>
    <property type="molecule type" value="Genomic_DNA"/>
</dbReference>
<reference evidence="2 4" key="3">
    <citation type="submission" date="2019-07" db="EMBL/GenBank/DDBJ databases">
        <title>Whole genome shotgun sequence of Methylobacterium oxalidis NBRC 107715.</title>
        <authorList>
            <person name="Hosoyama A."/>
            <person name="Uohara A."/>
            <person name="Ohji S."/>
            <person name="Ichikawa N."/>
        </authorList>
    </citation>
    <scope>NUCLEOTIDE SEQUENCE [LARGE SCALE GENOMIC DNA]</scope>
    <source>
        <strain evidence="2 4">NBRC 107715</strain>
    </source>
</reference>
<dbReference type="EMBL" id="BJZU01000157">
    <property type="protein sequence ID" value="GEP07480.1"/>
    <property type="molecule type" value="Genomic_DNA"/>
</dbReference>
<proteinExistence type="predicted"/>
<evidence type="ECO:0000313" key="5">
    <source>
        <dbReference type="Proteomes" id="UP001156856"/>
    </source>
</evidence>
<organism evidence="2 4">
    <name type="scientific">Methylobacterium oxalidis</name>
    <dbReference type="NCBI Taxonomy" id="944322"/>
    <lineage>
        <taxon>Bacteria</taxon>
        <taxon>Pseudomonadati</taxon>
        <taxon>Pseudomonadota</taxon>
        <taxon>Alphaproteobacteria</taxon>
        <taxon>Hyphomicrobiales</taxon>
        <taxon>Methylobacteriaceae</taxon>
        <taxon>Methylobacterium</taxon>
    </lineage>
</organism>
<accession>A0A512JC05</accession>
<dbReference type="Proteomes" id="UP000321960">
    <property type="component" value="Unassembled WGS sequence"/>
</dbReference>
<name>A0A512JC05_9HYPH</name>
<evidence type="ECO:0000256" key="1">
    <source>
        <dbReference type="SAM" id="Phobius"/>
    </source>
</evidence>
<evidence type="ECO:0000313" key="4">
    <source>
        <dbReference type="Proteomes" id="UP000321960"/>
    </source>
</evidence>
<comment type="caution">
    <text evidence="2">The sequence shown here is derived from an EMBL/GenBank/DDBJ whole genome shotgun (WGS) entry which is preliminary data.</text>
</comment>
<reference evidence="5" key="2">
    <citation type="journal article" date="2019" name="Int. J. Syst. Evol. Microbiol.">
        <title>The Global Catalogue of Microorganisms (GCM) 10K type strain sequencing project: providing services to taxonomists for standard genome sequencing and annotation.</title>
        <authorList>
            <consortium name="The Broad Institute Genomics Platform"/>
            <consortium name="The Broad Institute Genome Sequencing Center for Infectious Disease"/>
            <person name="Wu L."/>
            <person name="Ma J."/>
        </authorList>
    </citation>
    <scope>NUCLEOTIDE SEQUENCE [LARGE SCALE GENOMIC DNA]</scope>
    <source>
        <strain evidence="5">NBRC 107715</strain>
    </source>
</reference>
<feature type="transmembrane region" description="Helical" evidence="1">
    <location>
        <begin position="65"/>
        <end position="89"/>
    </location>
</feature>
<evidence type="ECO:0000313" key="2">
    <source>
        <dbReference type="EMBL" id="GEP07480.1"/>
    </source>
</evidence>
<evidence type="ECO:0000313" key="3">
    <source>
        <dbReference type="EMBL" id="GLS66045.1"/>
    </source>
</evidence>
<reference evidence="3" key="1">
    <citation type="journal article" date="2014" name="Int. J. Syst. Evol. Microbiol.">
        <title>Complete genome of a new Firmicutes species belonging to the dominant human colonic microbiota ('Ruminococcus bicirculans') reveals two chromosomes and a selective capacity to utilize plant glucans.</title>
        <authorList>
            <consortium name="NISC Comparative Sequencing Program"/>
            <person name="Wegmann U."/>
            <person name="Louis P."/>
            <person name="Goesmann A."/>
            <person name="Henrissat B."/>
            <person name="Duncan S.H."/>
            <person name="Flint H.J."/>
        </authorList>
    </citation>
    <scope>NUCLEOTIDE SEQUENCE</scope>
    <source>
        <strain evidence="3">NBRC 107715</strain>
    </source>
</reference>
<sequence>MLKADIDSGRTGDKVEHYDVGMAQLGTCDEVAGTPPTLERIALARETEAASRKARAMADPHGSRWWVLPGFAGFIVVAAASMGLALWLIP</sequence>